<dbReference type="PROSITE" id="PS50850">
    <property type="entry name" value="MFS"/>
    <property type="match status" value="1"/>
</dbReference>
<proteinExistence type="predicted"/>
<gene>
    <name evidence="8" type="ORF">SYNPS1DRAFT_13524</name>
</gene>
<dbReference type="EMBL" id="KZ989311">
    <property type="protein sequence ID" value="RKP26889.1"/>
    <property type="molecule type" value="Genomic_DNA"/>
</dbReference>
<name>A0A4V1J206_9FUNG</name>
<keyword evidence="3 6" id="KW-0812">Transmembrane</keyword>
<sequence>MLGTVKPALAVSIPSPATTDYSQPVTPLHASFVHDQPLPVHILSTRKKHWILFLAGMAALFGPLSSTIYVPAQLDIATNLGTTLGMVNLTISLFILFYGIAPMVWAPLSERLGRRPIYIASLVMYVVTSIGCALSNRIGILLPMRILQACSSSSASAVGAGSVSDIFPIHERGRKMGYFLLGPLIGPIIGPMVGGALNQYCGWHSIFWFLAGLGGAILLLNIFTMPETLYPEARQKTGRFNPIKPLVYFRFPAVTLIMLYPGLAFGFMYLLITILPRTFINQYAFSTSQVGLSYIASGLGNVLGTVISGRYLDYLIARAKAQSKKPAAEVRLIALWPSAVLTPLGFLMYGWFIERNFHWSLPLFGSFIMSIGLMVSSTVVSVYLVDAFTAHSASVVSLANFVRAAIAAITPLFAVQMVDGLGNGWTFTIIALIFLVSSVIPILVYIYGGRWRPTNKE</sequence>
<evidence type="ECO:0000313" key="8">
    <source>
        <dbReference type="EMBL" id="RKP26889.1"/>
    </source>
</evidence>
<dbReference type="OrthoDB" id="2441642at2759"/>
<dbReference type="PANTHER" id="PTHR23502">
    <property type="entry name" value="MAJOR FACILITATOR SUPERFAMILY"/>
    <property type="match status" value="1"/>
</dbReference>
<feature type="transmembrane region" description="Helical" evidence="6">
    <location>
        <begin position="117"/>
        <end position="140"/>
    </location>
</feature>
<dbReference type="GO" id="GO:0005886">
    <property type="term" value="C:plasma membrane"/>
    <property type="evidence" value="ECO:0007669"/>
    <property type="project" value="TreeGrafter"/>
</dbReference>
<dbReference type="InterPro" id="IPR036259">
    <property type="entry name" value="MFS_trans_sf"/>
</dbReference>
<feature type="transmembrane region" description="Helical" evidence="6">
    <location>
        <begin position="84"/>
        <end position="105"/>
    </location>
</feature>
<feature type="transmembrane region" description="Helical" evidence="6">
    <location>
        <begin position="292"/>
        <end position="312"/>
    </location>
</feature>
<dbReference type="InterPro" id="IPR011701">
    <property type="entry name" value="MFS"/>
</dbReference>
<feature type="transmembrane region" description="Helical" evidence="6">
    <location>
        <begin position="424"/>
        <end position="447"/>
    </location>
</feature>
<organism evidence="8 9">
    <name type="scientific">Syncephalis pseudoplumigaleata</name>
    <dbReference type="NCBI Taxonomy" id="1712513"/>
    <lineage>
        <taxon>Eukaryota</taxon>
        <taxon>Fungi</taxon>
        <taxon>Fungi incertae sedis</taxon>
        <taxon>Zoopagomycota</taxon>
        <taxon>Zoopagomycotina</taxon>
        <taxon>Zoopagomycetes</taxon>
        <taxon>Zoopagales</taxon>
        <taxon>Piptocephalidaceae</taxon>
        <taxon>Syncephalis</taxon>
    </lineage>
</organism>
<evidence type="ECO:0000256" key="2">
    <source>
        <dbReference type="ARBA" id="ARBA00022448"/>
    </source>
</evidence>
<dbReference type="Proteomes" id="UP000278143">
    <property type="component" value="Unassembled WGS sequence"/>
</dbReference>
<feature type="transmembrane region" description="Helical" evidence="6">
    <location>
        <begin position="333"/>
        <end position="352"/>
    </location>
</feature>
<evidence type="ECO:0000313" key="9">
    <source>
        <dbReference type="Proteomes" id="UP000278143"/>
    </source>
</evidence>
<keyword evidence="9" id="KW-1185">Reference proteome</keyword>
<feature type="transmembrane region" description="Helical" evidence="6">
    <location>
        <begin position="50"/>
        <end position="72"/>
    </location>
</feature>
<evidence type="ECO:0000256" key="4">
    <source>
        <dbReference type="ARBA" id="ARBA00022989"/>
    </source>
</evidence>
<evidence type="ECO:0000256" key="3">
    <source>
        <dbReference type="ARBA" id="ARBA00022692"/>
    </source>
</evidence>
<feature type="transmembrane region" description="Helical" evidence="6">
    <location>
        <begin position="179"/>
        <end position="200"/>
    </location>
</feature>
<feature type="transmembrane region" description="Helical" evidence="6">
    <location>
        <begin position="397"/>
        <end position="418"/>
    </location>
</feature>
<keyword evidence="2" id="KW-0813">Transport</keyword>
<evidence type="ECO:0000256" key="6">
    <source>
        <dbReference type="SAM" id="Phobius"/>
    </source>
</evidence>
<evidence type="ECO:0000259" key="7">
    <source>
        <dbReference type="PROSITE" id="PS50850"/>
    </source>
</evidence>
<accession>A0A4V1J206</accession>
<dbReference type="AlphaFoldDB" id="A0A4V1J206"/>
<reference evidence="9" key="1">
    <citation type="journal article" date="2018" name="Nat. Microbiol.">
        <title>Leveraging single-cell genomics to expand the fungal tree of life.</title>
        <authorList>
            <person name="Ahrendt S.R."/>
            <person name="Quandt C.A."/>
            <person name="Ciobanu D."/>
            <person name="Clum A."/>
            <person name="Salamov A."/>
            <person name="Andreopoulos B."/>
            <person name="Cheng J.F."/>
            <person name="Woyke T."/>
            <person name="Pelin A."/>
            <person name="Henrissat B."/>
            <person name="Reynolds N.K."/>
            <person name="Benny G.L."/>
            <person name="Smith M.E."/>
            <person name="James T.Y."/>
            <person name="Grigoriev I.V."/>
        </authorList>
    </citation>
    <scope>NUCLEOTIDE SEQUENCE [LARGE SCALE GENOMIC DNA]</scope>
    <source>
        <strain evidence="9">Benny S71-1</strain>
    </source>
</reference>
<dbReference type="SUPFAM" id="SSF103473">
    <property type="entry name" value="MFS general substrate transporter"/>
    <property type="match status" value="1"/>
</dbReference>
<dbReference type="CDD" id="cd17323">
    <property type="entry name" value="MFS_Tpo1_MDR_like"/>
    <property type="match status" value="1"/>
</dbReference>
<keyword evidence="5 6" id="KW-0472">Membrane</keyword>
<dbReference type="InterPro" id="IPR020846">
    <property type="entry name" value="MFS_dom"/>
</dbReference>
<dbReference type="FunFam" id="1.20.1250.20:FF:000172">
    <property type="entry name" value="MFS multidrug resistance transporter"/>
    <property type="match status" value="1"/>
</dbReference>
<dbReference type="GO" id="GO:0022857">
    <property type="term" value="F:transmembrane transporter activity"/>
    <property type="evidence" value="ECO:0007669"/>
    <property type="project" value="InterPro"/>
</dbReference>
<feature type="transmembrane region" description="Helical" evidence="6">
    <location>
        <begin position="206"/>
        <end position="226"/>
    </location>
</feature>
<evidence type="ECO:0000256" key="1">
    <source>
        <dbReference type="ARBA" id="ARBA00004141"/>
    </source>
</evidence>
<dbReference type="PANTHER" id="PTHR23502:SF5">
    <property type="entry name" value="QUINIDINE RESISTANCE PROTEIN 3"/>
    <property type="match status" value="1"/>
</dbReference>
<dbReference type="Pfam" id="PF07690">
    <property type="entry name" value="MFS_1"/>
    <property type="match status" value="1"/>
</dbReference>
<dbReference type="Gene3D" id="1.20.1720.10">
    <property type="entry name" value="Multidrug resistance protein D"/>
    <property type="match status" value="1"/>
</dbReference>
<comment type="subcellular location">
    <subcellularLocation>
        <location evidence="1">Membrane</location>
        <topology evidence="1">Multi-pass membrane protein</topology>
    </subcellularLocation>
</comment>
<protein>
    <submittedName>
        <fullName evidence="8">Major facilitator superfamily domain-containing protein</fullName>
    </submittedName>
</protein>
<feature type="transmembrane region" description="Helical" evidence="6">
    <location>
        <begin position="364"/>
        <end position="385"/>
    </location>
</feature>
<feature type="domain" description="Major facilitator superfamily (MFS) profile" evidence="7">
    <location>
        <begin position="51"/>
        <end position="449"/>
    </location>
</feature>
<keyword evidence="4 6" id="KW-1133">Transmembrane helix</keyword>
<feature type="transmembrane region" description="Helical" evidence="6">
    <location>
        <begin position="247"/>
        <end position="272"/>
    </location>
</feature>
<evidence type="ECO:0000256" key="5">
    <source>
        <dbReference type="ARBA" id="ARBA00023136"/>
    </source>
</evidence>